<evidence type="ECO:0000256" key="5">
    <source>
        <dbReference type="ARBA" id="ARBA00022801"/>
    </source>
</evidence>
<dbReference type="SUPFAM" id="SSF56672">
    <property type="entry name" value="DNA/RNA polymerases"/>
    <property type="match status" value="1"/>
</dbReference>
<dbReference type="InterPro" id="IPR050951">
    <property type="entry name" value="Retrovirus_Pol_polyprotein"/>
</dbReference>
<dbReference type="SUPFAM" id="SSF53098">
    <property type="entry name" value="Ribonuclease H-like"/>
    <property type="match status" value="1"/>
</dbReference>
<keyword evidence="5" id="KW-0378">Hydrolase</keyword>
<accession>A0A8S2RQB9</accession>
<feature type="domain" description="Reverse transcriptase" evidence="8">
    <location>
        <begin position="1"/>
        <end position="183"/>
    </location>
</feature>
<dbReference type="InterPro" id="IPR043128">
    <property type="entry name" value="Rev_trsase/Diguanyl_cyclase"/>
</dbReference>
<evidence type="ECO:0000256" key="1">
    <source>
        <dbReference type="ARBA" id="ARBA00022679"/>
    </source>
</evidence>
<dbReference type="Gene3D" id="3.30.70.270">
    <property type="match status" value="2"/>
</dbReference>
<keyword evidence="6" id="KW-0695">RNA-directed DNA polymerase</keyword>
<dbReference type="GO" id="GO:0016787">
    <property type="term" value="F:hydrolase activity"/>
    <property type="evidence" value="ECO:0007669"/>
    <property type="project" value="UniProtKB-KW"/>
</dbReference>
<name>A0A8S2RQB9_9BILA</name>
<feature type="compositionally biased region" description="Basic and acidic residues" evidence="7">
    <location>
        <begin position="470"/>
        <end position="483"/>
    </location>
</feature>
<dbReference type="InterPro" id="IPR041373">
    <property type="entry name" value="RT_RNaseH"/>
</dbReference>
<dbReference type="FunFam" id="1.10.340.70:FF:000001">
    <property type="entry name" value="Retrovirus-related Pol polyprotein from transposon gypsy-like Protein"/>
    <property type="match status" value="1"/>
</dbReference>
<dbReference type="CDD" id="cd09274">
    <property type="entry name" value="RNase_HI_RT_Ty3"/>
    <property type="match status" value="1"/>
</dbReference>
<keyword evidence="1" id="KW-0808">Transferase</keyword>
<keyword evidence="2" id="KW-0548">Nucleotidyltransferase</keyword>
<dbReference type="GO" id="GO:0004519">
    <property type="term" value="F:endonuclease activity"/>
    <property type="evidence" value="ECO:0007669"/>
    <property type="project" value="UniProtKB-KW"/>
</dbReference>
<feature type="compositionally biased region" description="Acidic residues" evidence="7">
    <location>
        <begin position="459"/>
        <end position="469"/>
    </location>
</feature>
<proteinExistence type="predicted"/>
<feature type="domain" description="Integrase catalytic" evidence="9">
    <location>
        <begin position="618"/>
        <end position="777"/>
    </location>
</feature>
<dbReference type="Proteomes" id="UP000682733">
    <property type="component" value="Unassembled WGS sequence"/>
</dbReference>
<protein>
    <recommendedName>
        <fullName evidence="12">Endonuclease</fullName>
    </recommendedName>
</protein>
<feature type="non-terminal residue" evidence="10">
    <location>
        <position position="1"/>
    </location>
</feature>
<evidence type="ECO:0008006" key="12">
    <source>
        <dbReference type="Google" id="ProtNLM"/>
    </source>
</evidence>
<dbReference type="GO" id="GO:0015074">
    <property type="term" value="P:DNA integration"/>
    <property type="evidence" value="ECO:0007669"/>
    <property type="project" value="InterPro"/>
</dbReference>
<evidence type="ECO:0000256" key="7">
    <source>
        <dbReference type="SAM" id="MobiDB-lite"/>
    </source>
</evidence>
<sequence length="861" mass="99236">MADGSSYLKVVGTVELSIKVDNMYTKLTAVVVKTLVTDCIIGTDYITKYSLQIDAGSGIITIHKGHMYVTVSVEKPNQLVKVPMRLTQSVKIRPGEEIRLNVLAQGLRNSPPTFQRVMNNVLEPWRHFSQVYLDDIIIFSKTIEEHIIHVHEVLQKLSANNLKINPPKCSLARQPIDYLGHTITATSITPLNDKIKAILDLKEPRTLREANRFIGGISWYRKFIPMFADIAAPIHAVTNLTQAHKHKFKWKQPQSDSFRALKKLLTTEPLLLKFPDDSEPLRLETDASKIGLGGVLFQEINGQRFNLYYHSQLTTKAEQHYDTIESEALAIYKCFERMRPYIQSRPIILFTDHCPLCSMMTKNVKNKRVDRIALLLQEYHIIQVIHVKGRHNCLPDYLSRNPIEVTDELMEIEYGLEVPEPHPHDGDRVSYGSTIADVVGVTTRSAAKKEQAQTTADQSETETEEETDDTDNRKPLELESTTDRVLPHHLDITRLIEEQRKDPEIRKKLVEIQKNPTKHPYLLEDSVLYKLQSRDGGKTVSKLIYLPKPMIRPALYSYHDHPLSGHFGSQRTYDKMKYKYWWPNMQQTIVEYIESCMKCKQNNYSRQKKPGHMHPIEPPFGPFQVIGIDFCGPFLRTPSENRYVLCITDHFSKWVTAVALADCSAQSTAQALYDEYICKYGVPTTILSDNGSHFQNQLMTALTQSLGHNHIYSTTYHPQTNGCVERFNATFVPQLAKLQDEEANNWDEFLPSVVFAYNTGQHFSTKYSPFQLQYGCAPRLPPDQAPPTVIFNRPCDYFYQLQKNLEIYHKIARENIIRTQQLSKQRYDRNRRDPHYKVGDLVLTRYYGIRNKLGEKYSKFP</sequence>
<evidence type="ECO:0000259" key="8">
    <source>
        <dbReference type="PROSITE" id="PS50878"/>
    </source>
</evidence>
<dbReference type="GO" id="GO:0003676">
    <property type="term" value="F:nucleic acid binding"/>
    <property type="evidence" value="ECO:0007669"/>
    <property type="project" value="InterPro"/>
</dbReference>
<dbReference type="InterPro" id="IPR041588">
    <property type="entry name" value="Integrase_H2C2"/>
</dbReference>
<dbReference type="FunFam" id="3.30.420.10:FF:000032">
    <property type="entry name" value="Retrovirus-related Pol polyprotein from transposon 297-like Protein"/>
    <property type="match status" value="1"/>
</dbReference>
<dbReference type="Gene3D" id="3.30.420.10">
    <property type="entry name" value="Ribonuclease H-like superfamily/Ribonuclease H"/>
    <property type="match status" value="1"/>
</dbReference>
<dbReference type="PANTHER" id="PTHR37984:SF5">
    <property type="entry name" value="PROTEIN NYNRIN-LIKE"/>
    <property type="match status" value="1"/>
</dbReference>
<dbReference type="InterPro" id="IPR036397">
    <property type="entry name" value="RNaseH_sf"/>
</dbReference>
<dbReference type="PROSITE" id="PS50878">
    <property type="entry name" value="RT_POL"/>
    <property type="match status" value="1"/>
</dbReference>
<dbReference type="Pfam" id="PF00665">
    <property type="entry name" value="rve"/>
    <property type="match status" value="1"/>
</dbReference>
<dbReference type="GO" id="GO:0003964">
    <property type="term" value="F:RNA-directed DNA polymerase activity"/>
    <property type="evidence" value="ECO:0007669"/>
    <property type="project" value="UniProtKB-KW"/>
</dbReference>
<dbReference type="InterPro" id="IPR001584">
    <property type="entry name" value="Integrase_cat-core"/>
</dbReference>
<evidence type="ECO:0000256" key="4">
    <source>
        <dbReference type="ARBA" id="ARBA00022759"/>
    </source>
</evidence>
<dbReference type="Pfam" id="PF17921">
    <property type="entry name" value="Integrase_H2C2"/>
    <property type="match status" value="1"/>
</dbReference>
<evidence type="ECO:0000313" key="10">
    <source>
        <dbReference type="EMBL" id="CAF4177088.1"/>
    </source>
</evidence>
<keyword evidence="3" id="KW-0540">Nuclease</keyword>
<evidence type="ECO:0000256" key="2">
    <source>
        <dbReference type="ARBA" id="ARBA00022695"/>
    </source>
</evidence>
<dbReference type="FunFam" id="3.30.70.270:FF:000020">
    <property type="entry name" value="Transposon Tf2-6 polyprotein-like Protein"/>
    <property type="match status" value="1"/>
</dbReference>
<dbReference type="PANTHER" id="PTHR37984">
    <property type="entry name" value="PROTEIN CBG26694"/>
    <property type="match status" value="1"/>
</dbReference>
<evidence type="ECO:0000313" key="11">
    <source>
        <dbReference type="Proteomes" id="UP000682733"/>
    </source>
</evidence>
<dbReference type="InterPro" id="IPR000477">
    <property type="entry name" value="RT_dom"/>
</dbReference>
<comment type="caution">
    <text evidence="10">The sequence shown here is derived from an EMBL/GenBank/DDBJ whole genome shotgun (WGS) entry which is preliminary data.</text>
</comment>
<dbReference type="Gene3D" id="1.10.340.70">
    <property type="match status" value="1"/>
</dbReference>
<dbReference type="EMBL" id="CAJOBA010045457">
    <property type="protein sequence ID" value="CAF4177088.1"/>
    <property type="molecule type" value="Genomic_DNA"/>
</dbReference>
<evidence type="ECO:0000256" key="6">
    <source>
        <dbReference type="ARBA" id="ARBA00022918"/>
    </source>
</evidence>
<dbReference type="CDD" id="cd01647">
    <property type="entry name" value="RT_LTR"/>
    <property type="match status" value="1"/>
</dbReference>
<evidence type="ECO:0000256" key="3">
    <source>
        <dbReference type="ARBA" id="ARBA00022722"/>
    </source>
</evidence>
<reference evidence="10" key="1">
    <citation type="submission" date="2021-02" db="EMBL/GenBank/DDBJ databases">
        <authorList>
            <person name="Nowell W R."/>
        </authorList>
    </citation>
    <scope>NUCLEOTIDE SEQUENCE</scope>
</reference>
<dbReference type="Pfam" id="PF00078">
    <property type="entry name" value="RVT_1"/>
    <property type="match status" value="1"/>
</dbReference>
<feature type="region of interest" description="Disordered" evidence="7">
    <location>
        <begin position="445"/>
        <end position="483"/>
    </location>
</feature>
<dbReference type="Pfam" id="PF17917">
    <property type="entry name" value="RT_RNaseH"/>
    <property type="match status" value="1"/>
</dbReference>
<organism evidence="10 11">
    <name type="scientific">Didymodactylos carnosus</name>
    <dbReference type="NCBI Taxonomy" id="1234261"/>
    <lineage>
        <taxon>Eukaryota</taxon>
        <taxon>Metazoa</taxon>
        <taxon>Spiralia</taxon>
        <taxon>Gnathifera</taxon>
        <taxon>Rotifera</taxon>
        <taxon>Eurotatoria</taxon>
        <taxon>Bdelloidea</taxon>
        <taxon>Philodinida</taxon>
        <taxon>Philodinidae</taxon>
        <taxon>Didymodactylos</taxon>
    </lineage>
</organism>
<dbReference type="PROSITE" id="PS50994">
    <property type="entry name" value="INTEGRASE"/>
    <property type="match status" value="1"/>
</dbReference>
<dbReference type="AlphaFoldDB" id="A0A8S2RQB9"/>
<dbReference type="InterPro" id="IPR043502">
    <property type="entry name" value="DNA/RNA_pol_sf"/>
</dbReference>
<gene>
    <name evidence="10" type="ORF">TMI583_LOCUS32359</name>
</gene>
<dbReference type="FunFam" id="3.30.70.270:FF:000003">
    <property type="entry name" value="Transposon Ty3-G Gag-Pol polyprotein"/>
    <property type="match status" value="1"/>
</dbReference>
<keyword evidence="4" id="KW-0255">Endonuclease</keyword>
<evidence type="ECO:0000259" key="9">
    <source>
        <dbReference type="PROSITE" id="PS50994"/>
    </source>
</evidence>
<dbReference type="InterPro" id="IPR012337">
    <property type="entry name" value="RNaseH-like_sf"/>
</dbReference>